<dbReference type="PANTHER" id="PTHR47053:SF1">
    <property type="entry name" value="MUREIN DD-ENDOPEPTIDASE MEPH-RELATED"/>
    <property type="match status" value="1"/>
</dbReference>
<feature type="compositionally biased region" description="Low complexity" evidence="5">
    <location>
        <begin position="430"/>
        <end position="444"/>
    </location>
</feature>
<evidence type="ECO:0000313" key="8">
    <source>
        <dbReference type="Proteomes" id="UP000711614"/>
    </source>
</evidence>
<feature type="compositionally biased region" description="Low complexity" evidence="5">
    <location>
        <begin position="367"/>
        <end position="378"/>
    </location>
</feature>
<dbReference type="RefSeq" id="WP_342591188.1">
    <property type="nucleotide sequence ID" value="NZ_JAGIOI010000001.1"/>
</dbReference>
<feature type="compositionally biased region" description="Low complexity" evidence="5">
    <location>
        <begin position="307"/>
        <end position="317"/>
    </location>
</feature>
<keyword evidence="8" id="KW-1185">Reference proteome</keyword>
<gene>
    <name evidence="7" type="ORF">JOF48_001523</name>
</gene>
<keyword evidence="2" id="KW-0645">Protease</keyword>
<feature type="region of interest" description="Disordered" evidence="5">
    <location>
        <begin position="248"/>
        <end position="444"/>
    </location>
</feature>
<evidence type="ECO:0000256" key="4">
    <source>
        <dbReference type="ARBA" id="ARBA00022807"/>
    </source>
</evidence>
<dbReference type="GO" id="GO:0016787">
    <property type="term" value="F:hydrolase activity"/>
    <property type="evidence" value="ECO:0007669"/>
    <property type="project" value="UniProtKB-KW"/>
</dbReference>
<name>A0ABS4YVH4_9MICC</name>
<comment type="caution">
    <text evidence="7">The sequence shown here is derived from an EMBL/GenBank/DDBJ whole genome shotgun (WGS) entry which is preliminary data.</text>
</comment>
<dbReference type="PROSITE" id="PS51935">
    <property type="entry name" value="NLPC_P60"/>
    <property type="match status" value="1"/>
</dbReference>
<evidence type="ECO:0000256" key="5">
    <source>
        <dbReference type="SAM" id="MobiDB-lite"/>
    </source>
</evidence>
<feature type="compositionally biased region" description="Low complexity" evidence="5">
    <location>
        <begin position="396"/>
        <end position="419"/>
    </location>
</feature>
<keyword evidence="3 7" id="KW-0378">Hydrolase</keyword>
<dbReference type="EMBL" id="JAGIOI010000001">
    <property type="protein sequence ID" value="MBP2412724.1"/>
    <property type="molecule type" value="Genomic_DNA"/>
</dbReference>
<evidence type="ECO:0000256" key="2">
    <source>
        <dbReference type="ARBA" id="ARBA00022670"/>
    </source>
</evidence>
<dbReference type="InterPro" id="IPR051202">
    <property type="entry name" value="Peptidase_C40"/>
</dbReference>
<sequence length="444" mass="44454">MAVICTVLASGGLIAAGYSETSTADAAASLSRSSLTRMANNFDEVAAIGFDPVMAPGYGVKLSFADMLLEARRPTPKPLFDLTDPNASTPHLAQGVYAMRSKLPEISAAEMSQVRREIMAAAYLGLGHSYVWGGTSFDHGWDCSGFVQWAYARAGISLPRTEQWAPMVETNNPQPGDLVAQNPDGPNHWSHIGIYIGNGKMISALNPSVGTILHAPSDVSSSSTYFTLPAFASSDELARAEAAAKATASASAKPGASAKPSASASASATMKETGKATGTPTAKPSAKPTPKPTAKPTVPGTTPPTTKPTTTPGTTAPTTPPATTPGTTTPPSTQPTATPTTAPTTTAPTPTAAPPATTVAPPPPTTPAASAPPTTASPSPSPIPSATPSPTPTATPTPTLTGDADPAAADPTSSAPAQTDAAGTTLESGSDSPAAQPAESPSAP</sequence>
<protein>
    <submittedName>
        <fullName evidence="7">Cell wall-associated NlpC family hydrolase</fullName>
    </submittedName>
</protein>
<keyword evidence="4" id="KW-0788">Thiol protease</keyword>
<dbReference type="InterPro" id="IPR038765">
    <property type="entry name" value="Papain-like_cys_pep_sf"/>
</dbReference>
<dbReference type="PANTHER" id="PTHR47053">
    <property type="entry name" value="MUREIN DD-ENDOPEPTIDASE MEPH-RELATED"/>
    <property type="match status" value="1"/>
</dbReference>
<accession>A0ABS4YVH4</accession>
<feature type="compositionally biased region" description="Low complexity" evidence="5">
    <location>
        <begin position="276"/>
        <end position="286"/>
    </location>
</feature>
<dbReference type="SUPFAM" id="SSF54001">
    <property type="entry name" value="Cysteine proteinases"/>
    <property type="match status" value="1"/>
</dbReference>
<evidence type="ECO:0000256" key="1">
    <source>
        <dbReference type="ARBA" id="ARBA00007074"/>
    </source>
</evidence>
<evidence type="ECO:0000259" key="6">
    <source>
        <dbReference type="PROSITE" id="PS51935"/>
    </source>
</evidence>
<reference evidence="7 8" key="1">
    <citation type="submission" date="2021-03" db="EMBL/GenBank/DDBJ databases">
        <title>Sequencing the genomes of 1000 actinobacteria strains.</title>
        <authorList>
            <person name="Klenk H.-P."/>
        </authorList>
    </citation>
    <scope>NUCLEOTIDE SEQUENCE [LARGE SCALE GENOMIC DNA]</scope>
    <source>
        <strain evidence="7 8">DSM 16005</strain>
    </source>
</reference>
<dbReference type="InterPro" id="IPR000064">
    <property type="entry name" value="NLP_P60_dom"/>
</dbReference>
<feature type="compositionally biased region" description="Pro residues" evidence="5">
    <location>
        <begin position="379"/>
        <end position="395"/>
    </location>
</feature>
<dbReference type="Gene3D" id="3.90.1720.10">
    <property type="entry name" value="endopeptidase domain like (from Nostoc punctiforme)"/>
    <property type="match status" value="1"/>
</dbReference>
<evidence type="ECO:0000256" key="3">
    <source>
        <dbReference type="ARBA" id="ARBA00022801"/>
    </source>
</evidence>
<dbReference type="Pfam" id="PF00877">
    <property type="entry name" value="NLPC_P60"/>
    <property type="match status" value="1"/>
</dbReference>
<dbReference type="PRINTS" id="PR01217">
    <property type="entry name" value="PRICHEXTENSN"/>
</dbReference>
<proteinExistence type="inferred from homology"/>
<feature type="domain" description="NlpC/P60" evidence="6">
    <location>
        <begin position="112"/>
        <end position="237"/>
    </location>
</feature>
<organism evidence="7 8">
    <name type="scientific">Arthrobacter stackebrandtii</name>
    <dbReference type="NCBI Taxonomy" id="272161"/>
    <lineage>
        <taxon>Bacteria</taxon>
        <taxon>Bacillati</taxon>
        <taxon>Actinomycetota</taxon>
        <taxon>Actinomycetes</taxon>
        <taxon>Micrococcales</taxon>
        <taxon>Micrococcaceae</taxon>
        <taxon>Arthrobacter</taxon>
    </lineage>
</organism>
<evidence type="ECO:0000313" key="7">
    <source>
        <dbReference type="EMBL" id="MBP2412724.1"/>
    </source>
</evidence>
<feature type="compositionally biased region" description="Low complexity" evidence="5">
    <location>
        <begin position="248"/>
        <end position="268"/>
    </location>
</feature>
<dbReference type="Proteomes" id="UP000711614">
    <property type="component" value="Unassembled WGS sequence"/>
</dbReference>
<feature type="compositionally biased region" description="Low complexity" evidence="5">
    <location>
        <begin position="324"/>
        <end position="359"/>
    </location>
</feature>
<comment type="similarity">
    <text evidence="1">Belongs to the peptidase C40 family.</text>
</comment>